<reference evidence="2" key="1">
    <citation type="journal article" date="2019" name="Int. J. Syst. Evol. Microbiol.">
        <title>The Global Catalogue of Microorganisms (GCM) 10K type strain sequencing project: providing services to taxonomists for standard genome sequencing and annotation.</title>
        <authorList>
            <consortium name="The Broad Institute Genomics Platform"/>
            <consortium name="The Broad Institute Genome Sequencing Center for Infectious Disease"/>
            <person name="Wu L."/>
            <person name="Ma J."/>
        </authorList>
    </citation>
    <scope>NUCLEOTIDE SEQUENCE [LARGE SCALE GENOMIC DNA]</scope>
    <source>
        <strain evidence="2">CGMCC-1.15741</strain>
    </source>
</reference>
<accession>A0ABW1S9G8</accession>
<dbReference type="EMBL" id="JBHSSW010000008">
    <property type="protein sequence ID" value="MFC6197853.1"/>
    <property type="molecule type" value="Genomic_DNA"/>
</dbReference>
<sequence length="109" mass="12572">MAAHDHPDFYEHLDRERALSRISAKYDAMSPVERVIDRCEKTISRIEGRGLRNYQLANLANNCRHHGFDLFADWRDWRNAAAWIERHGVSAAVDRIRSVTAQLKQGQAA</sequence>
<proteinExistence type="predicted"/>
<evidence type="ECO:0000313" key="1">
    <source>
        <dbReference type="EMBL" id="MFC6197853.1"/>
    </source>
</evidence>
<organism evidence="1 2">
    <name type="scientific">Ponticaulis profundi</name>
    <dbReference type="NCBI Taxonomy" id="2665222"/>
    <lineage>
        <taxon>Bacteria</taxon>
        <taxon>Pseudomonadati</taxon>
        <taxon>Pseudomonadota</taxon>
        <taxon>Alphaproteobacteria</taxon>
        <taxon>Hyphomonadales</taxon>
        <taxon>Hyphomonadaceae</taxon>
        <taxon>Ponticaulis</taxon>
    </lineage>
</organism>
<dbReference type="Proteomes" id="UP001596303">
    <property type="component" value="Unassembled WGS sequence"/>
</dbReference>
<evidence type="ECO:0000313" key="2">
    <source>
        <dbReference type="Proteomes" id="UP001596303"/>
    </source>
</evidence>
<protein>
    <submittedName>
        <fullName evidence="1">Uncharacterized protein</fullName>
    </submittedName>
</protein>
<dbReference type="RefSeq" id="WP_377377343.1">
    <property type="nucleotide sequence ID" value="NZ_JBHSSW010000008.1"/>
</dbReference>
<gene>
    <name evidence="1" type="ORF">ACFQDM_07175</name>
</gene>
<comment type="caution">
    <text evidence="1">The sequence shown here is derived from an EMBL/GenBank/DDBJ whole genome shotgun (WGS) entry which is preliminary data.</text>
</comment>
<keyword evidence="2" id="KW-1185">Reference proteome</keyword>
<name>A0ABW1S9G8_9PROT</name>